<feature type="region of interest" description="Disordered" evidence="1">
    <location>
        <begin position="196"/>
        <end position="239"/>
    </location>
</feature>
<feature type="compositionally biased region" description="Low complexity" evidence="1">
    <location>
        <begin position="111"/>
        <end position="120"/>
    </location>
</feature>
<feature type="chain" id="PRO_5014658780" evidence="3">
    <location>
        <begin position="26"/>
        <end position="239"/>
    </location>
</feature>
<proteinExistence type="predicted"/>
<feature type="compositionally biased region" description="Low complexity" evidence="1">
    <location>
        <begin position="70"/>
        <end position="83"/>
    </location>
</feature>
<gene>
    <name evidence="4" type="ORF">CWS72_09830</name>
</gene>
<feature type="signal peptide" evidence="3">
    <location>
        <begin position="1"/>
        <end position="25"/>
    </location>
</feature>
<dbReference type="AlphaFoldDB" id="A0A2N3PWV8"/>
<dbReference type="EMBL" id="PIUM01000008">
    <property type="protein sequence ID" value="PKU24865.1"/>
    <property type="molecule type" value="Genomic_DNA"/>
</dbReference>
<feature type="compositionally biased region" description="Basic and acidic residues" evidence="1">
    <location>
        <begin position="204"/>
        <end position="239"/>
    </location>
</feature>
<comment type="caution">
    <text evidence="4">The sequence shown here is derived from an EMBL/GenBank/DDBJ whole genome shotgun (WGS) entry which is preliminary data.</text>
</comment>
<evidence type="ECO:0000256" key="1">
    <source>
        <dbReference type="SAM" id="MobiDB-lite"/>
    </source>
</evidence>
<protein>
    <submittedName>
        <fullName evidence="4">Uncharacterized protein</fullName>
    </submittedName>
</protein>
<sequence length="239" mass="24599">MGSRYIPGLTALIVVLSLVSAAALAAEPAKKKAETPGYNDPSIGVLGAHRSTTEGGKPVNRNAAPPAPSAAPAVPKVEAEQPVVPGPGGGPVPLAAAPRPEAQVEGGAGATGQSTSSARAQPQQVNTFLASHPFVSGLIAGLIGTDLGSVIYGGPMMGDESAAMIGFLCRVALVVLLAVLGVRVIWGLIGGSSRGVDDYAPQGPRREPSFRRSDDEDGVRREPSLRAERPSYDDRRRRR</sequence>
<feature type="region of interest" description="Disordered" evidence="1">
    <location>
        <begin position="28"/>
        <end position="120"/>
    </location>
</feature>
<keyword evidence="2" id="KW-0812">Transmembrane</keyword>
<keyword evidence="2" id="KW-1133">Transmembrane helix</keyword>
<evidence type="ECO:0000313" key="5">
    <source>
        <dbReference type="Proteomes" id="UP000233293"/>
    </source>
</evidence>
<feature type="transmembrane region" description="Helical" evidence="2">
    <location>
        <begin position="134"/>
        <end position="155"/>
    </location>
</feature>
<feature type="transmembrane region" description="Helical" evidence="2">
    <location>
        <begin position="167"/>
        <end position="189"/>
    </location>
</feature>
<name>A0A2N3PWV8_9PROT</name>
<reference evidence="5" key="1">
    <citation type="submission" date="2017-12" db="EMBL/GenBank/DDBJ databases">
        <title>Draft genome sequence of Telmatospirillum siberiense 26-4b1T, an acidotolerant peatland alphaproteobacterium potentially involved in sulfur cycling.</title>
        <authorList>
            <person name="Hausmann B."/>
            <person name="Pjevac P."/>
            <person name="Schreck K."/>
            <person name="Herbold C.W."/>
            <person name="Daims H."/>
            <person name="Wagner M."/>
            <person name="Pester M."/>
            <person name="Loy A."/>
        </authorList>
    </citation>
    <scope>NUCLEOTIDE SEQUENCE [LARGE SCALE GENOMIC DNA]</scope>
    <source>
        <strain evidence="5">26-4b1</strain>
    </source>
</reference>
<organism evidence="4 5">
    <name type="scientific">Telmatospirillum siberiense</name>
    <dbReference type="NCBI Taxonomy" id="382514"/>
    <lineage>
        <taxon>Bacteria</taxon>
        <taxon>Pseudomonadati</taxon>
        <taxon>Pseudomonadota</taxon>
        <taxon>Alphaproteobacteria</taxon>
        <taxon>Rhodospirillales</taxon>
        <taxon>Rhodospirillaceae</taxon>
        <taxon>Telmatospirillum</taxon>
    </lineage>
</organism>
<dbReference type="Proteomes" id="UP000233293">
    <property type="component" value="Unassembled WGS sequence"/>
</dbReference>
<evidence type="ECO:0000256" key="3">
    <source>
        <dbReference type="SAM" id="SignalP"/>
    </source>
</evidence>
<keyword evidence="5" id="KW-1185">Reference proteome</keyword>
<evidence type="ECO:0000256" key="2">
    <source>
        <dbReference type="SAM" id="Phobius"/>
    </source>
</evidence>
<evidence type="ECO:0000313" key="4">
    <source>
        <dbReference type="EMBL" id="PKU24865.1"/>
    </source>
</evidence>
<keyword evidence="3" id="KW-0732">Signal</keyword>
<keyword evidence="2" id="KW-0472">Membrane</keyword>
<accession>A0A2N3PWV8</accession>
<dbReference type="RefSeq" id="WP_101250408.1">
    <property type="nucleotide sequence ID" value="NZ_PIUM01000008.1"/>
</dbReference>